<keyword evidence="3" id="KW-1185">Reference proteome</keyword>
<comment type="caution">
    <text evidence="2">The sequence shown here is derived from an EMBL/GenBank/DDBJ whole genome shotgun (WGS) entry which is preliminary data.</text>
</comment>
<name>A0AAD6J458_DREDA</name>
<reference evidence="2" key="1">
    <citation type="submission" date="2023-01" db="EMBL/GenBank/DDBJ databases">
        <title>The chitinases involved in constricting ring structure development in the nematode-trapping fungus Drechslerella dactyloides.</title>
        <authorList>
            <person name="Wang R."/>
            <person name="Zhang L."/>
            <person name="Tang P."/>
            <person name="Li S."/>
            <person name="Liang L."/>
        </authorList>
    </citation>
    <scope>NUCLEOTIDE SEQUENCE</scope>
    <source>
        <strain evidence="2">YMF1.00031</strain>
    </source>
</reference>
<protein>
    <submittedName>
        <fullName evidence="2">Uncharacterized protein</fullName>
    </submittedName>
</protein>
<dbReference type="EMBL" id="JAQGDS010000001">
    <property type="protein sequence ID" value="KAJ6264108.1"/>
    <property type="molecule type" value="Genomic_DNA"/>
</dbReference>
<evidence type="ECO:0000313" key="2">
    <source>
        <dbReference type="EMBL" id="KAJ6264108.1"/>
    </source>
</evidence>
<proteinExistence type="predicted"/>
<evidence type="ECO:0000313" key="3">
    <source>
        <dbReference type="Proteomes" id="UP001221413"/>
    </source>
</evidence>
<sequence length="79" mass="8784">MMEMEDDVRASEPGAAKFDVKGGEKEEAQRANHSLHNRQAEQQEGRWGTTTNLAHNTKLENDINVPSSGAHAKKRPSQE</sequence>
<dbReference type="AlphaFoldDB" id="A0AAD6J458"/>
<feature type="compositionally biased region" description="Basic and acidic residues" evidence="1">
    <location>
        <begin position="18"/>
        <end position="30"/>
    </location>
</feature>
<feature type="region of interest" description="Disordered" evidence="1">
    <location>
        <begin position="1"/>
        <end position="79"/>
    </location>
</feature>
<accession>A0AAD6J458</accession>
<evidence type="ECO:0000256" key="1">
    <source>
        <dbReference type="SAM" id="MobiDB-lite"/>
    </source>
</evidence>
<dbReference type="Proteomes" id="UP001221413">
    <property type="component" value="Unassembled WGS sequence"/>
</dbReference>
<organism evidence="2 3">
    <name type="scientific">Drechslerella dactyloides</name>
    <name type="common">Nematode-trapping fungus</name>
    <name type="synonym">Arthrobotrys dactyloides</name>
    <dbReference type="NCBI Taxonomy" id="74499"/>
    <lineage>
        <taxon>Eukaryota</taxon>
        <taxon>Fungi</taxon>
        <taxon>Dikarya</taxon>
        <taxon>Ascomycota</taxon>
        <taxon>Pezizomycotina</taxon>
        <taxon>Orbiliomycetes</taxon>
        <taxon>Orbiliales</taxon>
        <taxon>Orbiliaceae</taxon>
        <taxon>Drechslerella</taxon>
    </lineage>
</organism>
<gene>
    <name evidence="2" type="ORF">Dda_0250</name>
</gene>